<dbReference type="CDD" id="cd00170">
    <property type="entry name" value="SEC14"/>
    <property type="match status" value="1"/>
</dbReference>
<dbReference type="InParanoid" id="A0A168PA15"/>
<evidence type="ECO:0000313" key="3">
    <source>
        <dbReference type="EMBL" id="SAM02027.1"/>
    </source>
</evidence>
<dbReference type="InterPro" id="IPR011074">
    <property type="entry name" value="CRAL/TRIO_N_dom"/>
</dbReference>
<sequence length="340" mass="39461">MNFFRSEKTKTSEPSVNEKEPVHDPILTVQEDFKSPAPPTLDETQQQKLNQLRDFVSDMTLPDTDDYYENEKRFLTDATLHRYMRARKWDVEAAKTMLKNTIVWRRDFRPDQLDPSYIRPEAETGKMYYSGFDRSGRPLWIMRPRNQNSKDNERQIKHIVFCLERGIRLMPPGVETVDIIIDFKGAMASSHPSLSTSKKFLEILGNHYPERLGKGHWLNHVMPSSSSVSSFPAYALPTNTHISIYALRTIAPWFFLTSFKLISPFIDPVTAAKIKFVVDKKGDSADAKHDASQLAYLPDYIPEDQIETEFFGDRHFSFDINSYWSRLLELTGDPYKVIDY</sequence>
<protein>
    <recommendedName>
        <fullName evidence="2">CRAL-TRIO domain-containing protein</fullName>
    </recommendedName>
</protein>
<dbReference type="OrthoDB" id="75724at2759"/>
<dbReference type="GO" id="GO:0008526">
    <property type="term" value="F:phosphatidylinositol transfer activity"/>
    <property type="evidence" value="ECO:0007669"/>
    <property type="project" value="TreeGrafter"/>
</dbReference>
<dbReference type="SUPFAM" id="SSF46938">
    <property type="entry name" value="CRAL/TRIO N-terminal domain"/>
    <property type="match status" value="1"/>
</dbReference>
<dbReference type="InterPro" id="IPR036273">
    <property type="entry name" value="CRAL/TRIO_N_dom_sf"/>
</dbReference>
<dbReference type="PANTHER" id="PTHR45824">
    <property type="entry name" value="GH16843P"/>
    <property type="match status" value="1"/>
</dbReference>
<organism evidence="3">
    <name type="scientific">Absidia glauca</name>
    <name type="common">Pin mould</name>
    <dbReference type="NCBI Taxonomy" id="4829"/>
    <lineage>
        <taxon>Eukaryota</taxon>
        <taxon>Fungi</taxon>
        <taxon>Fungi incertae sedis</taxon>
        <taxon>Mucoromycota</taxon>
        <taxon>Mucoromycotina</taxon>
        <taxon>Mucoromycetes</taxon>
        <taxon>Mucorales</taxon>
        <taxon>Cunninghamellaceae</taxon>
        <taxon>Absidia</taxon>
    </lineage>
</organism>
<gene>
    <name evidence="3" type="primary">ABSGL_07784.1 scaffold 9133</name>
</gene>
<dbReference type="Pfam" id="PF00650">
    <property type="entry name" value="CRAL_TRIO"/>
    <property type="match status" value="2"/>
</dbReference>
<dbReference type="EMBL" id="LT553646">
    <property type="protein sequence ID" value="SAM02027.1"/>
    <property type="molecule type" value="Genomic_DNA"/>
</dbReference>
<dbReference type="PANTHER" id="PTHR45824:SF29">
    <property type="entry name" value="GH16843P"/>
    <property type="match status" value="1"/>
</dbReference>
<dbReference type="InterPro" id="IPR036865">
    <property type="entry name" value="CRAL-TRIO_dom_sf"/>
</dbReference>
<dbReference type="InterPro" id="IPR001251">
    <property type="entry name" value="CRAL-TRIO_dom"/>
</dbReference>
<dbReference type="STRING" id="4829.A0A168PA15"/>
<evidence type="ECO:0000256" key="1">
    <source>
        <dbReference type="SAM" id="MobiDB-lite"/>
    </source>
</evidence>
<dbReference type="InterPro" id="IPR052578">
    <property type="entry name" value="PI_Transfer_CRAL-TRIO"/>
</dbReference>
<dbReference type="Proteomes" id="UP000078561">
    <property type="component" value="Unassembled WGS sequence"/>
</dbReference>
<evidence type="ECO:0000313" key="4">
    <source>
        <dbReference type="Proteomes" id="UP000078561"/>
    </source>
</evidence>
<dbReference type="SMART" id="SM01100">
    <property type="entry name" value="CRAL_TRIO_N"/>
    <property type="match status" value="1"/>
</dbReference>
<dbReference type="AlphaFoldDB" id="A0A168PA15"/>
<dbReference type="Gene3D" id="3.40.525.10">
    <property type="entry name" value="CRAL-TRIO lipid binding domain"/>
    <property type="match status" value="1"/>
</dbReference>
<reference evidence="3" key="1">
    <citation type="submission" date="2016-04" db="EMBL/GenBank/DDBJ databases">
        <authorList>
            <person name="Evans L.H."/>
            <person name="Alamgir A."/>
            <person name="Owens N."/>
            <person name="Weber N.D."/>
            <person name="Virtaneva K."/>
            <person name="Barbian K."/>
            <person name="Babar A."/>
            <person name="Rosenke K."/>
        </authorList>
    </citation>
    <scope>NUCLEOTIDE SEQUENCE [LARGE SCALE GENOMIC DNA]</scope>
    <source>
        <strain evidence="3">CBS 101.48</strain>
    </source>
</reference>
<feature type="region of interest" description="Disordered" evidence="1">
    <location>
        <begin position="1"/>
        <end position="24"/>
    </location>
</feature>
<feature type="domain" description="CRAL-TRIO" evidence="2">
    <location>
        <begin position="129"/>
        <end position="318"/>
    </location>
</feature>
<dbReference type="PROSITE" id="PS50191">
    <property type="entry name" value="CRAL_TRIO"/>
    <property type="match status" value="1"/>
</dbReference>
<accession>A0A168PA15</accession>
<dbReference type="SMART" id="SM00516">
    <property type="entry name" value="SEC14"/>
    <property type="match status" value="1"/>
</dbReference>
<dbReference type="SUPFAM" id="SSF52087">
    <property type="entry name" value="CRAL/TRIO domain"/>
    <property type="match status" value="2"/>
</dbReference>
<feature type="compositionally biased region" description="Basic and acidic residues" evidence="1">
    <location>
        <begin position="1"/>
        <end position="23"/>
    </location>
</feature>
<name>A0A168PA15_ABSGL</name>
<keyword evidence="4" id="KW-1185">Reference proteome</keyword>
<proteinExistence type="predicted"/>
<dbReference type="OMA" id="HFVYCME"/>
<dbReference type="Pfam" id="PF03765">
    <property type="entry name" value="CRAL_TRIO_N"/>
    <property type="match status" value="1"/>
</dbReference>
<evidence type="ECO:0000259" key="2">
    <source>
        <dbReference type="PROSITE" id="PS50191"/>
    </source>
</evidence>